<dbReference type="AlphaFoldDB" id="A0A1F5SFJ3"/>
<name>A0A1F5SFJ3_9BACT</name>
<accession>A0A1F5SFJ3</accession>
<sequence length="130" mass="15800">MEKLRRIIEWTKLKIRIESNENDIVYFKEREIWWASLGSNIGFEQDGKNAKFERPVLILRKFGPEVFWGVPMSSKKKEGRFYYVVNYDDFDYSILLSQLRLISSKRLVRKLRYLPEDEFEETKKRIKDLL</sequence>
<protein>
    <submittedName>
        <fullName evidence="1">Uncharacterized protein</fullName>
    </submittedName>
</protein>
<dbReference type="Gene3D" id="2.30.30.110">
    <property type="match status" value="1"/>
</dbReference>
<dbReference type="InterPro" id="IPR003477">
    <property type="entry name" value="PemK-like"/>
</dbReference>
<gene>
    <name evidence="1" type="ORF">A2227_06915</name>
</gene>
<evidence type="ECO:0000313" key="1">
    <source>
        <dbReference type="EMBL" id="OGF25051.1"/>
    </source>
</evidence>
<dbReference type="Pfam" id="PF02452">
    <property type="entry name" value="PemK_toxin"/>
    <property type="match status" value="1"/>
</dbReference>
<dbReference type="Proteomes" id="UP000178367">
    <property type="component" value="Unassembled WGS sequence"/>
</dbReference>
<dbReference type="SUPFAM" id="SSF50118">
    <property type="entry name" value="Cell growth inhibitor/plasmid maintenance toxic component"/>
    <property type="match status" value="1"/>
</dbReference>
<evidence type="ECO:0000313" key="2">
    <source>
        <dbReference type="Proteomes" id="UP000178367"/>
    </source>
</evidence>
<reference evidence="1 2" key="1">
    <citation type="journal article" date="2016" name="Nat. Commun.">
        <title>Thousands of microbial genomes shed light on interconnected biogeochemical processes in an aquifer system.</title>
        <authorList>
            <person name="Anantharaman K."/>
            <person name="Brown C.T."/>
            <person name="Hug L.A."/>
            <person name="Sharon I."/>
            <person name="Castelle C.J."/>
            <person name="Probst A.J."/>
            <person name="Thomas B.C."/>
            <person name="Singh A."/>
            <person name="Wilkins M.J."/>
            <person name="Karaoz U."/>
            <person name="Brodie E.L."/>
            <person name="Williams K.H."/>
            <person name="Hubbard S.S."/>
            <person name="Banfield J.F."/>
        </authorList>
    </citation>
    <scope>NUCLEOTIDE SEQUENCE [LARGE SCALE GENOMIC DNA]</scope>
</reference>
<dbReference type="InterPro" id="IPR011067">
    <property type="entry name" value="Plasmid_toxin/cell-grow_inhib"/>
</dbReference>
<organism evidence="1 2">
    <name type="scientific">Candidatus Falkowbacteria bacterium RIFOXYA2_FULL_47_19</name>
    <dbReference type="NCBI Taxonomy" id="1797994"/>
    <lineage>
        <taxon>Bacteria</taxon>
        <taxon>Candidatus Falkowiibacteriota</taxon>
    </lineage>
</organism>
<comment type="caution">
    <text evidence="1">The sequence shown here is derived from an EMBL/GenBank/DDBJ whole genome shotgun (WGS) entry which is preliminary data.</text>
</comment>
<dbReference type="EMBL" id="MFGB01000023">
    <property type="protein sequence ID" value="OGF25051.1"/>
    <property type="molecule type" value="Genomic_DNA"/>
</dbReference>
<proteinExistence type="predicted"/>
<dbReference type="GO" id="GO:0003677">
    <property type="term" value="F:DNA binding"/>
    <property type="evidence" value="ECO:0007669"/>
    <property type="project" value="InterPro"/>
</dbReference>